<evidence type="ECO:0000313" key="1">
    <source>
        <dbReference type="EMBL" id="CAK9195159.1"/>
    </source>
</evidence>
<dbReference type="EMBL" id="OZ019902">
    <property type="protein sequence ID" value="CAK9195159.1"/>
    <property type="molecule type" value="Genomic_DNA"/>
</dbReference>
<reference evidence="1" key="1">
    <citation type="submission" date="2024-02" db="EMBL/GenBank/DDBJ databases">
        <authorList>
            <consortium name="ELIXIR-Norway"/>
            <consortium name="Elixir Norway"/>
        </authorList>
    </citation>
    <scope>NUCLEOTIDE SEQUENCE</scope>
</reference>
<organism evidence="1 2">
    <name type="scientific">Sphagnum troendelagicum</name>
    <dbReference type="NCBI Taxonomy" id="128251"/>
    <lineage>
        <taxon>Eukaryota</taxon>
        <taxon>Viridiplantae</taxon>
        <taxon>Streptophyta</taxon>
        <taxon>Embryophyta</taxon>
        <taxon>Bryophyta</taxon>
        <taxon>Sphagnophytina</taxon>
        <taxon>Sphagnopsida</taxon>
        <taxon>Sphagnales</taxon>
        <taxon>Sphagnaceae</taxon>
        <taxon>Sphagnum</taxon>
    </lineage>
</organism>
<keyword evidence="2" id="KW-1185">Reference proteome</keyword>
<name>A0ABP0TFC7_9BRYO</name>
<protein>
    <submittedName>
        <fullName evidence="1">Uncharacterized protein</fullName>
    </submittedName>
</protein>
<proteinExistence type="predicted"/>
<accession>A0ABP0TFC7</accession>
<evidence type="ECO:0000313" key="2">
    <source>
        <dbReference type="Proteomes" id="UP001497512"/>
    </source>
</evidence>
<sequence length="71" mass="8013">MGGSHYRRVPSRAEFPRGLWEGRPVELQREPRGSRSSRGASAGLLVDRAEFPRAWCSRFLSESAPGCRLRL</sequence>
<gene>
    <name evidence="1" type="ORF">CSSPTR1EN2_LOCUS2885</name>
</gene>
<dbReference type="Proteomes" id="UP001497512">
    <property type="component" value="Chromosome 10"/>
</dbReference>